<proteinExistence type="predicted"/>
<protein>
    <submittedName>
        <fullName evidence="1">Uncharacterized protein</fullName>
    </submittedName>
</protein>
<accession>A0AAV3EVI4</accession>
<dbReference type="EMBL" id="AHIH01000003">
    <property type="protein sequence ID" value="EHN70924.1"/>
    <property type="molecule type" value="Genomic_DNA"/>
</dbReference>
<dbReference type="RefSeq" id="WP_005418064.1">
    <property type="nucleotide sequence ID" value="NZ_CM001400.1"/>
</dbReference>
<organism evidence="1 2">
    <name type="scientific">Aliivibrio fischeri SR5</name>
    <dbReference type="NCBI Taxonomy" id="1088719"/>
    <lineage>
        <taxon>Bacteria</taxon>
        <taxon>Pseudomonadati</taxon>
        <taxon>Pseudomonadota</taxon>
        <taxon>Gammaproteobacteria</taxon>
        <taxon>Vibrionales</taxon>
        <taxon>Vibrionaceae</taxon>
        <taxon>Aliivibrio</taxon>
    </lineage>
</organism>
<dbReference type="Proteomes" id="UP000004521">
    <property type="component" value="Chromosome I"/>
</dbReference>
<dbReference type="AlphaFoldDB" id="A0AAV3EVI4"/>
<name>A0AAV3EVI4_ALIFS</name>
<comment type="caution">
    <text evidence="1">The sequence shown here is derived from an EMBL/GenBank/DDBJ whole genome shotgun (WGS) entry which is preliminary data.</text>
</comment>
<reference evidence="1 2" key="1">
    <citation type="journal article" date="2012" name="J. Bacteriol.">
        <title>Draft Genome Sequence of Vibrio fischeri SR5, a Strain Isolated from the Light Organ of the Mediterranean Squid Sepiola robusta.</title>
        <authorList>
            <person name="Gyllborg M.C."/>
            <person name="Sahl J.W."/>
            <person name="Cronin D.C.III."/>
            <person name="Rasko D.A."/>
            <person name="Mandel M.J."/>
        </authorList>
    </citation>
    <scope>NUCLEOTIDE SEQUENCE [LARGE SCALE GENOMIC DNA]</scope>
    <source>
        <strain evidence="1 2">SR5</strain>
    </source>
</reference>
<gene>
    <name evidence="1" type="ORF">VFSR5_0704</name>
</gene>
<sequence>MSTIFDYAVSFTEKELIPSISLGFLHKVGIFVKVKTPPPLEDKTLTIESQSEKMKVAPTEYMMIEAVESDYATFTDNTDIQGFFDGGAESIFLIIPSVDAASITEAKALDLNEFNTICYSSDYTTVEAADMAIDGFNGIYIAVSSVEAEAEEFQAISENNICFLDLLTSDIGYGMCVATGYHLSRNYWRNNQYYMPQSPEKIGGITDANYARTLLDKGISFFIYDKSYGTYLSFFGNTKQGIAQPYIAYEIQLKSQESLTMWTQENEPTDTLMNRILAERAANKPFDIYERAPYFYLDPDYPNKVTITKSELKYHASGDYDIKIPAPTWVYDFESTVRK</sequence>
<evidence type="ECO:0000313" key="1">
    <source>
        <dbReference type="EMBL" id="EHN70924.1"/>
    </source>
</evidence>
<evidence type="ECO:0000313" key="2">
    <source>
        <dbReference type="Proteomes" id="UP000004521"/>
    </source>
</evidence>